<sequence length="192" mass="22320">MLLLDFYQSILQLADEALVDRAVKCSEVRMLKQGDYLIRQGEVPTHMYFLLSGVLRGFLLDLNGKDMTDCIVFRCGDAVMPDNDYTQPASITLEALTDCELVSISLPETLRLLEKYPSLNHLHYKLLLNSANRHRDLKIAIYQYTAMQRYQWFLREYPGLIDQIGHKYIASLLNMTPVTLSKIRKIMREREE</sequence>
<dbReference type="PROSITE" id="PS50042">
    <property type="entry name" value="CNMP_BINDING_3"/>
    <property type="match status" value="1"/>
</dbReference>
<dbReference type="SUPFAM" id="SSF51206">
    <property type="entry name" value="cAMP-binding domain-like"/>
    <property type="match status" value="1"/>
</dbReference>
<comment type="caution">
    <text evidence="2">The sequence shown here is derived from an EMBL/GenBank/DDBJ whole genome shotgun (WGS) entry which is preliminary data.</text>
</comment>
<dbReference type="Gene3D" id="2.60.120.10">
    <property type="entry name" value="Jelly Rolls"/>
    <property type="match status" value="1"/>
</dbReference>
<dbReference type="SMART" id="SM00100">
    <property type="entry name" value="cNMP"/>
    <property type="match status" value="1"/>
</dbReference>
<evidence type="ECO:0000313" key="3">
    <source>
        <dbReference type="Proteomes" id="UP000824208"/>
    </source>
</evidence>
<accession>A0A9D2ME31</accession>
<dbReference type="EMBL" id="DWYC01000088">
    <property type="protein sequence ID" value="HJB57918.1"/>
    <property type="molecule type" value="Genomic_DNA"/>
</dbReference>
<dbReference type="Proteomes" id="UP000824208">
    <property type="component" value="Unassembled WGS sequence"/>
</dbReference>
<feature type="domain" description="Cyclic nucleotide-binding" evidence="1">
    <location>
        <begin position="10"/>
        <end position="130"/>
    </location>
</feature>
<dbReference type="AlphaFoldDB" id="A0A9D2ME31"/>
<reference evidence="2" key="1">
    <citation type="journal article" date="2021" name="PeerJ">
        <title>Extensive microbial diversity within the chicken gut microbiome revealed by metagenomics and culture.</title>
        <authorList>
            <person name="Gilroy R."/>
            <person name="Ravi A."/>
            <person name="Getino M."/>
            <person name="Pursley I."/>
            <person name="Horton D.L."/>
            <person name="Alikhan N.F."/>
            <person name="Baker D."/>
            <person name="Gharbi K."/>
            <person name="Hall N."/>
            <person name="Watson M."/>
            <person name="Adriaenssens E.M."/>
            <person name="Foster-Nyarko E."/>
            <person name="Jarju S."/>
            <person name="Secka A."/>
            <person name="Antonio M."/>
            <person name="Oren A."/>
            <person name="Chaudhuri R.R."/>
            <person name="La Ragione R."/>
            <person name="Hildebrand F."/>
            <person name="Pallen M.J."/>
        </authorList>
    </citation>
    <scope>NUCLEOTIDE SEQUENCE</scope>
    <source>
        <strain evidence="2">CHK189-11263</strain>
    </source>
</reference>
<evidence type="ECO:0000313" key="2">
    <source>
        <dbReference type="EMBL" id="HJB57918.1"/>
    </source>
</evidence>
<dbReference type="InterPro" id="IPR014710">
    <property type="entry name" value="RmlC-like_jellyroll"/>
</dbReference>
<reference evidence="2" key="2">
    <citation type="submission" date="2021-04" db="EMBL/GenBank/DDBJ databases">
        <authorList>
            <person name="Gilroy R."/>
        </authorList>
    </citation>
    <scope>NUCLEOTIDE SEQUENCE</scope>
    <source>
        <strain evidence="2">CHK189-11263</strain>
    </source>
</reference>
<organism evidence="2 3">
    <name type="scientific">Candidatus Flavonifractor intestinipullorum</name>
    <dbReference type="NCBI Taxonomy" id="2838587"/>
    <lineage>
        <taxon>Bacteria</taxon>
        <taxon>Bacillati</taxon>
        <taxon>Bacillota</taxon>
        <taxon>Clostridia</taxon>
        <taxon>Eubacteriales</taxon>
        <taxon>Oscillospiraceae</taxon>
        <taxon>Flavonifractor</taxon>
    </lineage>
</organism>
<dbReference type="CDD" id="cd00038">
    <property type="entry name" value="CAP_ED"/>
    <property type="match status" value="1"/>
</dbReference>
<proteinExistence type="predicted"/>
<dbReference type="Pfam" id="PF00027">
    <property type="entry name" value="cNMP_binding"/>
    <property type="match status" value="1"/>
</dbReference>
<dbReference type="InterPro" id="IPR000595">
    <property type="entry name" value="cNMP-bd_dom"/>
</dbReference>
<evidence type="ECO:0000259" key="1">
    <source>
        <dbReference type="PROSITE" id="PS50042"/>
    </source>
</evidence>
<dbReference type="InterPro" id="IPR018490">
    <property type="entry name" value="cNMP-bd_dom_sf"/>
</dbReference>
<protein>
    <submittedName>
        <fullName evidence="2">Crp/Fnr family transcriptional regulator</fullName>
    </submittedName>
</protein>
<gene>
    <name evidence="2" type="ORF">H9714_10240</name>
</gene>
<name>A0A9D2ME31_9FIRM</name>